<dbReference type="AlphaFoldDB" id="A0A3N4IHI8"/>
<sequence>MHFTTFISLALALASSTLVTSAPVADPAPAELSKRAIEVVYLTRCLVGSSQSGFTQYQQEMAYYSDINASQAGQVPSYNNRAVFNTVPYGGAPPLYVGTKSGLFPTGVTFRSVIAADGYQKFVGVAAGTGDNGYHSNWVCKRDSTRLLYEIPGSRYCQAEFYCQH</sequence>
<feature type="signal peptide" evidence="1">
    <location>
        <begin position="1"/>
        <end position="21"/>
    </location>
</feature>
<evidence type="ECO:0000313" key="3">
    <source>
        <dbReference type="Proteomes" id="UP000275078"/>
    </source>
</evidence>
<dbReference type="STRING" id="1160509.A0A3N4IHI8"/>
<dbReference type="Proteomes" id="UP000275078">
    <property type="component" value="Unassembled WGS sequence"/>
</dbReference>
<feature type="chain" id="PRO_5018167526" evidence="1">
    <location>
        <begin position="22"/>
        <end position="165"/>
    </location>
</feature>
<dbReference type="EMBL" id="ML119654">
    <property type="protein sequence ID" value="RPA85299.1"/>
    <property type="molecule type" value="Genomic_DNA"/>
</dbReference>
<name>A0A3N4IHI8_ASCIM</name>
<proteinExistence type="predicted"/>
<accession>A0A3N4IHI8</accession>
<keyword evidence="3" id="KW-1185">Reference proteome</keyword>
<protein>
    <submittedName>
        <fullName evidence="2">Uncharacterized protein</fullName>
    </submittedName>
</protein>
<evidence type="ECO:0000256" key="1">
    <source>
        <dbReference type="SAM" id="SignalP"/>
    </source>
</evidence>
<organism evidence="2 3">
    <name type="scientific">Ascobolus immersus RN42</name>
    <dbReference type="NCBI Taxonomy" id="1160509"/>
    <lineage>
        <taxon>Eukaryota</taxon>
        <taxon>Fungi</taxon>
        <taxon>Dikarya</taxon>
        <taxon>Ascomycota</taxon>
        <taxon>Pezizomycotina</taxon>
        <taxon>Pezizomycetes</taxon>
        <taxon>Pezizales</taxon>
        <taxon>Ascobolaceae</taxon>
        <taxon>Ascobolus</taxon>
    </lineage>
</organism>
<evidence type="ECO:0000313" key="2">
    <source>
        <dbReference type="EMBL" id="RPA85299.1"/>
    </source>
</evidence>
<keyword evidence="1" id="KW-0732">Signal</keyword>
<gene>
    <name evidence="2" type="ORF">BJ508DRAFT_302970</name>
</gene>
<reference evidence="2 3" key="1">
    <citation type="journal article" date="2018" name="Nat. Ecol. Evol.">
        <title>Pezizomycetes genomes reveal the molecular basis of ectomycorrhizal truffle lifestyle.</title>
        <authorList>
            <person name="Murat C."/>
            <person name="Payen T."/>
            <person name="Noel B."/>
            <person name="Kuo A."/>
            <person name="Morin E."/>
            <person name="Chen J."/>
            <person name="Kohler A."/>
            <person name="Krizsan K."/>
            <person name="Balestrini R."/>
            <person name="Da Silva C."/>
            <person name="Montanini B."/>
            <person name="Hainaut M."/>
            <person name="Levati E."/>
            <person name="Barry K.W."/>
            <person name="Belfiori B."/>
            <person name="Cichocki N."/>
            <person name="Clum A."/>
            <person name="Dockter R.B."/>
            <person name="Fauchery L."/>
            <person name="Guy J."/>
            <person name="Iotti M."/>
            <person name="Le Tacon F."/>
            <person name="Lindquist E.A."/>
            <person name="Lipzen A."/>
            <person name="Malagnac F."/>
            <person name="Mello A."/>
            <person name="Molinier V."/>
            <person name="Miyauchi S."/>
            <person name="Poulain J."/>
            <person name="Riccioni C."/>
            <person name="Rubini A."/>
            <person name="Sitrit Y."/>
            <person name="Splivallo R."/>
            <person name="Traeger S."/>
            <person name="Wang M."/>
            <person name="Zifcakova L."/>
            <person name="Wipf D."/>
            <person name="Zambonelli A."/>
            <person name="Paolocci F."/>
            <person name="Nowrousian M."/>
            <person name="Ottonello S."/>
            <person name="Baldrian P."/>
            <person name="Spatafora J.W."/>
            <person name="Henrissat B."/>
            <person name="Nagy L.G."/>
            <person name="Aury J.M."/>
            <person name="Wincker P."/>
            <person name="Grigoriev I.V."/>
            <person name="Bonfante P."/>
            <person name="Martin F.M."/>
        </authorList>
    </citation>
    <scope>NUCLEOTIDE SEQUENCE [LARGE SCALE GENOMIC DNA]</scope>
    <source>
        <strain evidence="2 3">RN42</strain>
    </source>
</reference>